<evidence type="ECO:0000256" key="6">
    <source>
        <dbReference type="ARBA" id="ARBA00022553"/>
    </source>
</evidence>
<keyword evidence="19" id="KW-0539">Nucleus</keyword>
<dbReference type="Pfam" id="PF00076">
    <property type="entry name" value="RRM_1"/>
    <property type="match status" value="2"/>
</dbReference>
<evidence type="ECO:0000256" key="20">
    <source>
        <dbReference type="ARBA" id="ARBA00062124"/>
    </source>
</evidence>
<dbReference type="InterPro" id="IPR035979">
    <property type="entry name" value="RBD_domain_sf"/>
</dbReference>
<keyword evidence="9" id="KW-0677">Repeat</keyword>
<evidence type="ECO:0000256" key="5">
    <source>
        <dbReference type="ARBA" id="ARBA00022499"/>
    </source>
</evidence>
<comment type="similarity">
    <text evidence="3">Belongs to the HTATSF1 family.</text>
</comment>
<keyword evidence="8" id="KW-0747">Spliceosome</keyword>
<keyword evidence="12 22" id="KW-0694">RNA-binding</keyword>
<proteinExistence type="inferred from homology"/>
<evidence type="ECO:0000256" key="2">
    <source>
        <dbReference type="ARBA" id="ARBA00004286"/>
    </source>
</evidence>
<evidence type="ECO:0000256" key="23">
    <source>
        <dbReference type="SAM" id="MobiDB-lite"/>
    </source>
</evidence>
<evidence type="ECO:0000259" key="24">
    <source>
        <dbReference type="PROSITE" id="PS50102"/>
    </source>
</evidence>
<dbReference type="SUPFAM" id="SSF54928">
    <property type="entry name" value="RNA-binding domain, RBD"/>
    <property type="match status" value="2"/>
</dbReference>
<dbReference type="FunFam" id="3.30.70.330:FF:000202">
    <property type="entry name" value="HIV Tat-specific factor 1"/>
    <property type="match status" value="1"/>
</dbReference>
<keyword evidence="4" id="KW-0158">Chromosome</keyword>
<dbReference type="InterPro" id="IPR034392">
    <property type="entry name" value="TatSF1-like_RRM1"/>
</dbReference>
<evidence type="ECO:0000256" key="1">
    <source>
        <dbReference type="ARBA" id="ARBA00004123"/>
    </source>
</evidence>
<dbReference type="GO" id="GO:0005694">
    <property type="term" value="C:chromosome"/>
    <property type="evidence" value="ECO:0007669"/>
    <property type="project" value="UniProtKB-SubCell"/>
</dbReference>
<keyword evidence="11" id="KW-0832">Ubl conjugation</keyword>
<evidence type="ECO:0000256" key="13">
    <source>
        <dbReference type="ARBA" id="ARBA00022990"/>
    </source>
</evidence>
<evidence type="ECO:0000256" key="9">
    <source>
        <dbReference type="ARBA" id="ARBA00022737"/>
    </source>
</evidence>
<sequence>MDEASAVENTKSDVGQTLSEDTSQPERRFIDGVWLCKDDEGGFLKYDGQSWIKADGDDLNTKWEAAANGKNSSRQCVVDGVTMEWNDDIKQWIPVSEVDEDFLARYHLNYGVQYNFDAMKERAKDEKSTSDESTKGSPPEKQKDKRHRNEEQGWVELDESKNSAVYVSNLPTTFTIEEFTELMSKCGVIKRDPRNNKLKIKLYTDSEGNLKGDGSCTYVKTESVNLALDILDGWKVKGKEIRVQKAKFEMKGEFDPKKKRKKLTAAQKKRYIENQQRIFEWKPEKPRNYRPICECTVVLKNMFTLDQMMKNSALLLDLEEEVRKTSERFGKVKKIVVHDNNPDGVVCVTFDNVEGSDTMIRSLNGRVVDGRKITAELWDGKTKYTIIETEEQREQRMAQWRKFIEDEEDSAK</sequence>
<dbReference type="FunFam" id="3.30.70.330:FF:000105">
    <property type="entry name" value="HIV Tat-specific factor 1 homolog"/>
    <property type="match status" value="1"/>
</dbReference>
<protein>
    <recommendedName>
        <fullName evidence="21">17S U2 SnRNP complex component HTATSF1</fullName>
    </recommendedName>
</protein>
<dbReference type="GO" id="GO:0000398">
    <property type="term" value="P:mRNA splicing, via spliceosome"/>
    <property type="evidence" value="ECO:0007669"/>
    <property type="project" value="UniProtKB-ARBA"/>
</dbReference>
<dbReference type="CDD" id="cd12281">
    <property type="entry name" value="RRM1_TatSF1_like"/>
    <property type="match status" value="1"/>
</dbReference>
<feature type="domain" description="RRM" evidence="24">
    <location>
        <begin position="295"/>
        <end position="380"/>
    </location>
</feature>
<dbReference type="EMBL" id="JBGFUD010000236">
    <property type="protein sequence ID" value="MFH4974058.1"/>
    <property type="molecule type" value="Genomic_DNA"/>
</dbReference>
<keyword evidence="26" id="KW-1185">Reference proteome</keyword>
<keyword evidence="7" id="KW-0507">mRNA processing</keyword>
<dbReference type="CDD" id="cd12282">
    <property type="entry name" value="RRM2_TatSF1_like"/>
    <property type="match status" value="1"/>
</dbReference>
<keyword evidence="15" id="KW-0010">Activator</keyword>
<feature type="region of interest" description="Disordered" evidence="23">
    <location>
        <begin position="1"/>
        <end position="24"/>
    </location>
</feature>
<dbReference type="PROSITE" id="PS50102">
    <property type="entry name" value="RRM"/>
    <property type="match status" value="2"/>
</dbReference>
<dbReference type="Proteomes" id="UP001608902">
    <property type="component" value="Unassembled WGS sequence"/>
</dbReference>
<dbReference type="Gene3D" id="3.30.70.330">
    <property type="match status" value="2"/>
</dbReference>
<feature type="compositionally biased region" description="Polar residues" evidence="23">
    <location>
        <begin position="7"/>
        <end position="22"/>
    </location>
</feature>
<evidence type="ECO:0000256" key="14">
    <source>
        <dbReference type="ARBA" id="ARBA00023015"/>
    </source>
</evidence>
<dbReference type="SMART" id="SM00360">
    <property type="entry name" value="RRM"/>
    <property type="match status" value="2"/>
</dbReference>
<evidence type="ECO:0000256" key="16">
    <source>
        <dbReference type="ARBA" id="ARBA00023163"/>
    </source>
</evidence>
<comment type="caution">
    <text evidence="25">The sequence shown here is derived from an EMBL/GenBank/DDBJ whole genome shotgun (WGS) entry which is preliminary data.</text>
</comment>
<evidence type="ECO:0000256" key="18">
    <source>
        <dbReference type="ARBA" id="ARBA00023204"/>
    </source>
</evidence>
<accession>A0ABD6E2U5</accession>
<dbReference type="PANTHER" id="PTHR15608:SF0">
    <property type="entry name" value="HIV TAT-SPECIFIC FACTOR 1"/>
    <property type="match status" value="1"/>
</dbReference>
<comment type="subcellular location">
    <subcellularLocation>
        <location evidence="2">Chromosome</location>
    </subcellularLocation>
    <subcellularLocation>
        <location evidence="1">Nucleus</location>
    </subcellularLocation>
</comment>
<reference evidence="25 26" key="1">
    <citation type="submission" date="2024-08" db="EMBL/GenBank/DDBJ databases">
        <title>Gnathostoma spinigerum genome.</title>
        <authorList>
            <person name="Gonzalez-Bertolin B."/>
            <person name="Monzon S."/>
            <person name="Zaballos A."/>
            <person name="Jimenez P."/>
            <person name="Dekumyoy P."/>
            <person name="Varona S."/>
            <person name="Cuesta I."/>
            <person name="Sumanam S."/>
            <person name="Adisakwattana P."/>
            <person name="Gasser R.B."/>
            <person name="Hernandez-Gonzalez A."/>
            <person name="Young N.D."/>
            <person name="Perteguer M.J."/>
        </authorList>
    </citation>
    <scope>NUCLEOTIDE SEQUENCE [LARGE SCALE GENOMIC DNA]</scope>
    <source>
        <strain evidence="25">AL3</strain>
        <tissue evidence="25">Liver</tissue>
    </source>
</reference>
<evidence type="ECO:0000256" key="7">
    <source>
        <dbReference type="ARBA" id="ARBA00022664"/>
    </source>
</evidence>
<keyword evidence="5" id="KW-1017">Isopeptide bond</keyword>
<evidence type="ECO:0000256" key="3">
    <source>
        <dbReference type="ARBA" id="ARBA00007747"/>
    </source>
</evidence>
<keyword evidence="6" id="KW-0597">Phosphoprotein</keyword>
<dbReference type="GO" id="GO:0003723">
    <property type="term" value="F:RNA binding"/>
    <property type="evidence" value="ECO:0007669"/>
    <property type="project" value="UniProtKB-UniRule"/>
</dbReference>
<keyword evidence="16" id="KW-0804">Transcription</keyword>
<dbReference type="InterPro" id="IPR012677">
    <property type="entry name" value="Nucleotide-bd_a/b_plait_sf"/>
</dbReference>
<organism evidence="25 26">
    <name type="scientific">Gnathostoma spinigerum</name>
    <dbReference type="NCBI Taxonomy" id="75299"/>
    <lineage>
        <taxon>Eukaryota</taxon>
        <taxon>Metazoa</taxon>
        <taxon>Ecdysozoa</taxon>
        <taxon>Nematoda</taxon>
        <taxon>Chromadorea</taxon>
        <taxon>Rhabditida</taxon>
        <taxon>Spirurina</taxon>
        <taxon>Gnathostomatomorpha</taxon>
        <taxon>Gnathostomatoidea</taxon>
        <taxon>Gnathostomatidae</taxon>
        <taxon>Gnathostoma</taxon>
    </lineage>
</organism>
<dbReference type="GO" id="GO:0006281">
    <property type="term" value="P:DNA repair"/>
    <property type="evidence" value="ECO:0007669"/>
    <property type="project" value="UniProtKB-KW"/>
</dbReference>
<dbReference type="InterPro" id="IPR000504">
    <property type="entry name" value="RRM_dom"/>
</dbReference>
<evidence type="ECO:0000256" key="21">
    <source>
        <dbReference type="ARBA" id="ARBA00073773"/>
    </source>
</evidence>
<keyword evidence="17" id="KW-0508">mRNA splicing</keyword>
<evidence type="ECO:0000313" key="25">
    <source>
        <dbReference type="EMBL" id="MFH4974058.1"/>
    </source>
</evidence>
<dbReference type="InterPro" id="IPR034393">
    <property type="entry name" value="TatSF1-like"/>
</dbReference>
<keyword evidence="18" id="KW-0234">DNA repair</keyword>
<evidence type="ECO:0000256" key="22">
    <source>
        <dbReference type="PROSITE-ProRule" id="PRU00176"/>
    </source>
</evidence>
<evidence type="ECO:0000256" key="19">
    <source>
        <dbReference type="ARBA" id="ARBA00023242"/>
    </source>
</evidence>
<feature type="compositionally biased region" description="Basic and acidic residues" evidence="23">
    <location>
        <begin position="123"/>
        <end position="151"/>
    </location>
</feature>
<feature type="region of interest" description="Disordered" evidence="23">
    <location>
        <begin position="123"/>
        <end position="155"/>
    </location>
</feature>
<dbReference type="AlphaFoldDB" id="A0ABD6E2U5"/>
<dbReference type="PANTHER" id="PTHR15608">
    <property type="entry name" value="SPLICING FACTOR U2AF-ASSOCIATED PROTEIN 2"/>
    <property type="match status" value="1"/>
</dbReference>
<evidence type="ECO:0000256" key="12">
    <source>
        <dbReference type="ARBA" id="ARBA00022884"/>
    </source>
</evidence>
<name>A0ABD6E2U5_9BILA</name>
<keyword evidence="14" id="KW-0805">Transcription regulation</keyword>
<keyword evidence="13" id="KW-0007">Acetylation</keyword>
<evidence type="ECO:0000256" key="4">
    <source>
        <dbReference type="ARBA" id="ARBA00022454"/>
    </source>
</evidence>
<dbReference type="GO" id="GO:0005684">
    <property type="term" value="C:U2-type spliceosomal complex"/>
    <property type="evidence" value="ECO:0007669"/>
    <property type="project" value="UniProtKB-ARBA"/>
</dbReference>
<evidence type="ECO:0000256" key="15">
    <source>
        <dbReference type="ARBA" id="ARBA00023159"/>
    </source>
</evidence>
<evidence type="ECO:0000256" key="8">
    <source>
        <dbReference type="ARBA" id="ARBA00022728"/>
    </source>
</evidence>
<gene>
    <name evidence="25" type="ORF">AB6A40_000767</name>
</gene>
<comment type="subunit">
    <text evidence="20">Component of the 17S U2 SnRNP complex, a ribonucleoprotein complex that contains small nuclear RNA (snRNA) U2 and a number of specific proteins. Within the 17S U2 SnRNP complex, interacts (via UHM region) directly with SF3B1. Component of a complex which is at least composed of HTATSF1/Tat-SF1, the P-TEFb complex components CDK9 and CCNT1, RNA polymerase II, SUPT5H, and NCL/nucleolin. Interacts with GTF2F2/RAP30 and POLR2A. Interacts with TCERG1/CA150. Interacts with (poly-ADP-ribosylated) RPA1; promoting HTATSF1 recruitment to DNA damage sites. Interacts (when phosphorylated) with TOPBP1; promoting recruitment of TOPBP1 to DNA damage sites during S-phase.</text>
</comment>
<evidence type="ECO:0000256" key="11">
    <source>
        <dbReference type="ARBA" id="ARBA00022843"/>
    </source>
</evidence>
<evidence type="ECO:0000256" key="10">
    <source>
        <dbReference type="ARBA" id="ARBA00022763"/>
    </source>
</evidence>
<evidence type="ECO:0000313" key="26">
    <source>
        <dbReference type="Proteomes" id="UP001608902"/>
    </source>
</evidence>
<keyword evidence="10" id="KW-0227">DNA damage</keyword>
<evidence type="ECO:0000256" key="17">
    <source>
        <dbReference type="ARBA" id="ARBA00023187"/>
    </source>
</evidence>
<feature type="domain" description="RRM" evidence="24">
    <location>
        <begin position="163"/>
        <end position="248"/>
    </location>
</feature>